<sequence length="266" mass="30345">MKTVLLIIVLLTSLISTHTSAAAGEDERIILGRWTQNELDHIIREASEIRDVGKRIDSLSGRFLGLKYKASTLIGDMNTPEVLVIDLQGVDCFTYLDYIEAMRLSRSFSEFKENLRKVRYRSGKVAFENRNHFFTDWRVFNSAHVDDITEKIGGLRTKSIRKVLNLRKDGTYFLPGITPVEREIQYIPSTAVDETVTGRLRTGDYVGIYTKIQGLDVTHTGIIIKKQDRVYLRHASSAKKNRKVIEQDLIAYISKTPGLIVLRPKE</sequence>
<organism evidence="1">
    <name type="scientific">hydrothermal vent metagenome</name>
    <dbReference type="NCBI Taxonomy" id="652676"/>
    <lineage>
        <taxon>unclassified sequences</taxon>
        <taxon>metagenomes</taxon>
        <taxon>ecological metagenomes</taxon>
    </lineage>
</organism>
<dbReference type="EMBL" id="UOGH01000170">
    <property type="protein sequence ID" value="VAX30592.1"/>
    <property type="molecule type" value="Genomic_DNA"/>
</dbReference>
<name>A0A3B1CQK7_9ZZZZ</name>
<dbReference type="AlphaFoldDB" id="A0A3B1CQK7"/>
<proteinExistence type="predicted"/>
<evidence type="ECO:0000313" key="1">
    <source>
        <dbReference type="EMBL" id="VAX30592.1"/>
    </source>
</evidence>
<protein>
    <recommendedName>
        <fullName evidence="2">DUF1460 domain-containing protein</fullName>
    </recommendedName>
</protein>
<dbReference type="Gene3D" id="1.10.3670.10">
    <property type="entry name" value="Putative xylanase like domain"/>
    <property type="match status" value="1"/>
</dbReference>
<dbReference type="SUPFAM" id="SSF54001">
    <property type="entry name" value="Cysteine proteinases"/>
    <property type="match status" value="1"/>
</dbReference>
<reference evidence="1" key="1">
    <citation type="submission" date="2018-06" db="EMBL/GenBank/DDBJ databases">
        <authorList>
            <person name="Zhirakovskaya E."/>
        </authorList>
    </citation>
    <scope>NUCLEOTIDE SEQUENCE</scope>
</reference>
<gene>
    <name evidence="1" type="ORF">MNBD_NITROSPIRAE02-574</name>
</gene>
<dbReference type="InterPro" id="IPR010846">
    <property type="entry name" value="AmiA-like"/>
</dbReference>
<dbReference type="Pfam" id="PF07313">
    <property type="entry name" value="AmiA-like"/>
    <property type="match status" value="1"/>
</dbReference>
<accession>A0A3B1CQK7</accession>
<dbReference type="Gene3D" id="2.30.260.10">
    <property type="entry name" value="putative xylanase like domain"/>
    <property type="match status" value="1"/>
</dbReference>
<dbReference type="InterPro" id="IPR038765">
    <property type="entry name" value="Papain-like_cys_pep_sf"/>
</dbReference>
<evidence type="ECO:0008006" key="2">
    <source>
        <dbReference type="Google" id="ProtNLM"/>
    </source>
</evidence>